<sequence length="164" mass="17915">MKKIGKLTGLLLVAVMAVGMAGCQYLGVPKDISGYVETAQEGAADNEELKTYLEGVRPVLEAFYAEKGKLETAEVKGNEIRITVDPGTSPDPYKSFEDLLVFETTRITHSIYNYRPDHAALKGLYRIVISFTGQKTVTLYDGQSTTINGAKGFDSSTVLDAVRR</sequence>
<name>A0A941CQ66_9CLOT</name>
<reference evidence="1" key="1">
    <citation type="submission" date="2021-04" db="EMBL/GenBank/DDBJ databases">
        <title>Proteiniclasticum sedimins sp. nov., an obligate anaerobic bacterium isolated from anaerobic sludge.</title>
        <authorList>
            <person name="Liu J."/>
        </authorList>
    </citation>
    <scope>NUCLEOTIDE SEQUENCE</scope>
    <source>
        <strain evidence="1">BAD-10</strain>
    </source>
</reference>
<evidence type="ECO:0000313" key="1">
    <source>
        <dbReference type="EMBL" id="MBR0576212.1"/>
    </source>
</evidence>
<dbReference type="AlphaFoldDB" id="A0A941CQ66"/>
<dbReference type="Proteomes" id="UP000675379">
    <property type="component" value="Unassembled WGS sequence"/>
</dbReference>
<keyword evidence="2" id="KW-1185">Reference proteome</keyword>
<evidence type="ECO:0000313" key="2">
    <source>
        <dbReference type="Proteomes" id="UP000675379"/>
    </source>
</evidence>
<comment type="caution">
    <text evidence="1">The sequence shown here is derived from an EMBL/GenBank/DDBJ whole genome shotgun (WGS) entry which is preliminary data.</text>
</comment>
<evidence type="ECO:0008006" key="3">
    <source>
        <dbReference type="Google" id="ProtNLM"/>
    </source>
</evidence>
<protein>
    <recommendedName>
        <fullName evidence="3">Lipoprotein</fullName>
    </recommendedName>
</protein>
<dbReference type="EMBL" id="JAGSCS010000008">
    <property type="protein sequence ID" value="MBR0576212.1"/>
    <property type="molecule type" value="Genomic_DNA"/>
</dbReference>
<organism evidence="1 2">
    <name type="scientific">Proteiniclasticum sediminis</name>
    <dbReference type="NCBI Taxonomy" id="2804028"/>
    <lineage>
        <taxon>Bacteria</taxon>
        <taxon>Bacillati</taxon>
        <taxon>Bacillota</taxon>
        <taxon>Clostridia</taxon>
        <taxon>Eubacteriales</taxon>
        <taxon>Clostridiaceae</taxon>
        <taxon>Proteiniclasticum</taxon>
    </lineage>
</organism>
<proteinExistence type="predicted"/>
<accession>A0A941CQ66</accession>
<dbReference type="RefSeq" id="WP_211801039.1">
    <property type="nucleotide sequence ID" value="NZ_JAGSCS010000008.1"/>
</dbReference>
<dbReference type="PROSITE" id="PS51257">
    <property type="entry name" value="PROKAR_LIPOPROTEIN"/>
    <property type="match status" value="1"/>
</dbReference>
<gene>
    <name evidence="1" type="ORF">KCG48_07630</name>
</gene>